<dbReference type="PIRSF" id="PIRSF039102">
    <property type="entry name" value="Ddl/VanB"/>
    <property type="match status" value="1"/>
</dbReference>
<keyword evidence="10 15" id="KW-0464">Manganese</keyword>
<evidence type="ECO:0000256" key="13">
    <source>
        <dbReference type="PIRSR" id="PIRSR039102-1"/>
    </source>
</evidence>
<dbReference type="GO" id="GO:0005829">
    <property type="term" value="C:cytosol"/>
    <property type="evidence" value="ECO:0007669"/>
    <property type="project" value="TreeGrafter"/>
</dbReference>
<feature type="binding site" evidence="14">
    <location>
        <begin position="312"/>
        <end position="313"/>
    </location>
    <ligand>
        <name>ATP</name>
        <dbReference type="ChEBI" id="CHEBI:30616"/>
    </ligand>
</feature>
<dbReference type="PROSITE" id="PS50975">
    <property type="entry name" value="ATP_GRASP"/>
    <property type="match status" value="1"/>
</dbReference>
<dbReference type="HAMAP" id="MF_00047">
    <property type="entry name" value="Dala_Dala_lig"/>
    <property type="match status" value="1"/>
</dbReference>
<dbReference type="InterPro" id="IPR011761">
    <property type="entry name" value="ATP-grasp"/>
</dbReference>
<dbReference type="PROSITE" id="PS00843">
    <property type="entry name" value="DALA_DALA_LIGASE_1"/>
    <property type="match status" value="1"/>
</dbReference>
<comment type="cofactor">
    <cofactor evidence="15">
        <name>Mg(2+)</name>
        <dbReference type="ChEBI" id="CHEBI:18420"/>
    </cofactor>
    <cofactor evidence="15">
        <name>Mn(2+)</name>
        <dbReference type="ChEBI" id="CHEBI:29035"/>
    </cofactor>
    <text evidence="15">Binds 2 magnesium or manganese ions per subunit.</text>
</comment>
<dbReference type="GO" id="GO:0008716">
    <property type="term" value="F:D-alanine-D-alanine ligase activity"/>
    <property type="evidence" value="ECO:0007669"/>
    <property type="project" value="UniProtKB-UniRule"/>
</dbReference>
<keyword evidence="5 14" id="KW-0547">Nucleotide-binding</keyword>
<evidence type="ECO:0000256" key="8">
    <source>
        <dbReference type="ARBA" id="ARBA00022960"/>
    </source>
</evidence>
<feature type="binding site" evidence="15">
    <location>
        <position position="315"/>
    </location>
    <ligand>
        <name>Mg(2+)</name>
        <dbReference type="ChEBI" id="CHEBI:18420"/>
        <label>2</label>
    </ligand>
</feature>
<keyword evidence="8 12" id="KW-0133">Cell shape</keyword>
<dbReference type="GO" id="GO:0046872">
    <property type="term" value="F:metal ion binding"/>
    <property type="evidence" value="ECO:0007669"/>
    <property type="project" value="UniProtKB-KW"/>
</dbReference>
<feature type="domain" description="ATP-grasp" evidence="17">
    <location>
        <begin position="145"/>
        <end position="346"/>
    </location>
</feature>
<dbReference type="GO" id="GO:0009252">
    <property type="term" value="P:peptidoglycan biosynthetic process"/>
    <property type="evidence" value="ECO:0007669"/>
    <property type="project" value="UniProtKB-UniRule"/>
</dbReference>
<comment type="cofactor">
    <cofactor evidence="1">
        <name>Mn(2+)</name>
        <dbReference type="ChEBI" id="CHEBI:29035"/>
    </cofactor>
</comment>
<dbReference type="SUPFAM" id="SSF56059">
    <property type="entry name" value="Glutathione synthetase ATP-binding domain-like"/>
    <property type="match status" value="1"/>
</dbReference>
<keyword evidence="12" id="KW-0963">Cytoplasm</keyword>
<keyword evidence="6 16" id="KW-0067">ATP-binding</keyword>
<dbReference type="EMBL" id="DVHH01000230">
    <property type="protein sequence ID" value="HIR55835.1"/>
    <property type="molecule type" value="Genomic_DNA"/>
</dbReference>
<evidence type="ECO:0000313" key="18">
    <source>
        <dbReference type="EMBL" id="HIR55835.1"/>
    </source>
</evidence>
<evidence type="ECO:0000256" key="14">
    <source>
        <dbReference type="PIRSR" id="PIRSR039102-2"/>
    </source>
</evidence>
<evidence type="ECO:0000256" key="1">
    <source>
        <dbReference type="ARBA" id="ARBA00001936"/>
    </source>
</evidence>
<evidence type="ECO:0000256" key="2">
    <source>
        <dbReference type="ARBA" id="ARBA00010871"/>
    </source>
</evidence>
<feature type="binding site" evidence="14">
    <location>
        <position position="141"/>
    </location>
    <ligand>
        <name>ATP</name>
        <dbReference type="ChEBI" id="CHEBI:30616"/>
    </ligand>
</feature>
<feature type="binding site" evidence="15">
    <location>
        <position position="313"/>
    </location>
    <ligand>
        <name>Mg(2+)</name>
        <dbReference type="ChEBI" id="CHEBI:18420"/>
        <label>1</label>
    </ligand>
</feature>
<dbReference type="InterPro" id="IPR013815">
    <property type="entry name" value="ATP_grasp_subdomain_1"/>
</dbReference>
<dbReference type="FunFam" id="3.30.470.20:FF:000008">
    <property type="entry name" value="D-alanine--D-alanine ligase"/>
    <property type="match status" value="1"/>
</dbReference>
<evidence type="ECO:0000256" key="9">
    <source>
        <dbReference type="ARBA" id="ARBA00022984"/>
    </source>
</evidence>
<dbReference type="InterPro" id="IPR016185">
    <property type="entry name" value="PreATP-grasp_dom_sf"/>
</dbReference>
<accession>A0A9D1DMY4</accession>
<evidence type="ECO:0000256" key="10">
    <source>
        <dbReference type="ARBA" id="ARBA00023211"/>
    </source>
</evidence>
<dbReference type="GO" id="GO:0005524">
    <property type="term" value="F:ATP binding"/>
    <property type="evidence" value="ECO:0007669"/>
    <property type="project" value="UniProtKB-UniRule"/>
</dbReference>
<organism evidence="18 19">
    <name type="scientific">Candidatus Scatomorpha intestinigallinarum</name>
    <dbReference type="NCBI Taxonomy" id="2840923"/>
    <lineage>
        <taxon>Bacteria</taxon>
        <taxon>Bacillati</taxon>
        <taxon>Bacillota</taxon>
        <taxon>Clostridia</taxon>
        <taxon>Eubacteriales</taxon>
        <taxon>Candidatus Scatomorpha</taxon>
    </lineage>
</organism>
<feature type="active site" evidence="13">
    <location>
        <position position="324"/>
    </location>
</feature>
<evidence type="ECO:0000256" key="4">
    <source>
        <dbReference type="ARBA" id="ARBA00022723"/>
    </source>
</evidence>
<evidence type="ECO:0000259" key="17">
    <source>
        <dbReference type="PROSITE" id="PS50975"/>
    </source>
</evidence>
<evidence type="ECO:0000256" key="3">
    <source>
        <dbReference type="ARBA" id="ARBA00022598"/>
    </source>
</evidence>
<dbReference type="Gene3D" id="3.40.50.20">
    <property type="match status" value="1"/>
</dbReference>
<dbReference type="PANTHER" id="PTHR23132">
    <property type="entry name" value="D-ALANINE--D-ALANINE LIGASE"/>
    <property type="match status" value="1"/>
</dbReference>
<dbReference type="Pfam" id="PF01820">
    <property type="entry name" value="Dala_Dala_lig_N"/>
    <property type="match status" value="1"/>
</dbReference>
<dbReference type="PROSITE" id="PS00844">
    <property type="entry name" value="DALA_DALA_LIGASE_2"/>
    <property type="match status" value="1"/>
</dbReference>
<feature type="active site" evidence="13">
    <location>
        <position position="17"/>
    </location>
</feature>
<evidence type="ECO:0000256" key="6">
    <source>
        <dbReference type="ARBA" id="ARBA00022840"/>
    </source>
</evidence>
<dbReference type="NCBIfam" id="NF002528">
    <property type="entry name" value="PRK01966.1-4"/>
    <property type="match status" value="1"/>
</dbReference>
<dbReference type="PANTHER" id="PTHR23132:SF25">
    <property type="entry name" value="D-ALANINE--D-ALANINE LIGASE A"/>
    <property type="match status" value="1"/>
</dbReference>
<evidence type="ECO:0000256" key="7">
    <source>
        <dbReference type="ARBA" id="ARBA00022842"/>
    </source>
</evidence>
<dbReference type="NCBIfam" id="NF000091">
    <property type="entry name" value="D_ala_D_ser_VanG"/>
    <property type="match status" value="1"/>
</dbReference>
<dbReference type="InterPro" id="IPR005905">
    <property type="entry name" value="D_ala_D_ala"/>
</dbReference>
<gene>
    <name evidence="18" type="primary">vanG</name>
    <name evidence="12" type="synonym">ddl</name>
    <name evidence="18" type="ORF">IAD36_09610</name>
</gene>
<evidence type="ECO:0000256" key="12">
    <source>
        <dbReference type="HAMAP-Rule" id="MF_00047"/>
    </source>
</evidence>
<evidence type="ECO:0000256" key="11">
    <source>
        <dbReference type="ARBA" id="ARBA00023316"/>
    </source>
</evidence>
<dbReference type="Gene3D" id="3.30.1490.20">
    <property type="entry name" value="ATP-grasp fold, A domain"/>
    <property type="match status" value="1"/>
</dbReference>
<reference evidence="18" key="1">
    <citation type="submission" date="2020-10" db="EMBL/GenBank/DDBJ databases">
        <authorList>
            <person name="Gilroy R."/>
        </authorList>
    </citation>
    <scope>NUCLEOTIDE SEQUENCE</scope>
    <source>
        <strain evidence="18">ChiGjej3B3-7149</strain>
    </source>
</reference>
<keyword evidence="7 15" id="KW-0460">Magnesium</keyword>
<comment type="catalytic activity">
    <reaction evidence="12">
        <text>2 D-alanine + ATP = D-alanyl-D-alanine + ADP + phosphate + H(+)</text>
        <dbReference type="Rhea" id="RHEA:11224"/>
        <dbReference type="ChEBI" id="CHEBI:15378"/>
        <dbReference type="ChEBI" id="CHEBI:30616"/>
        <dbReference type="ChEBI" id="CHEBI:43474"/>
        <dbReference type="ChEBI" id="CHEBI:57416"/>
        <dbReference type="ChEBI" id="CHEBI:57822"/>
        <dbReference type="ChEBI" id="CHEBI:456216"/>
        <dbReference type="EC" id="6.3.2.4"/>
    </reaction>
</comment>
<feature type="binding site" evidence="15">
    <location>
        <position position="300"/>
    </location>
    <ligand>
        <name>Mg(2+)</name>
        <dbReference type="ChEBI" id="CHEBI:18420"/>
        <label>1</label>
    </ligand>
</feature>
<comment type="function">
    <text evidence="12">Cell wall formation.</text>
</comment>
<dbReference type="NCBIfam" id="TIGR01205">
    <property type="entry name" value="D_ala_D_alaTIGR"/>
    <property type="match status" value="1"/>
</dbReference>
<keyword evidence="11 12" id="KW-0961">Cell wall biogenesis/degradation</keyword>
<comment type="pathway">
    <text evidence="12">Cell wall biogenesis; peptidoglycan biosynthesis.</text>
</comment>
<dbReference type="AlphaFoldDB" id="A0A9D1DMY4"/>
<dbReference type="Pfam" id="PF07478">
    <property type="entry name" value="Dala_Dala_lig_C"/>
    <property type="match status" value="1"/>
</dbReference>
<evidence type="ECO:0000313" key="19">
    <source>
        <dbReference type="Proteomes" id="UP000824238"/>
    </source>
</evidence>
<dbReference type="Proteomes" id="UP000824238">
    <property type="component" value="Unassembled WGS sequence"/>
</dbReference>
<dbReference type="InterPro" id="IPR011127">
    <property type="entry name" value="Dala_Dala_lig_N"/>
</dbReference>
<dbReference type="InterPro" id="IPR011095">
    <property type="entry name" value="Dala_Dala_lig_C"/>
</dbReference>
<comment type="subcellular location">
    <subcellularLocation>
        <location evidence="12">Cytoplasm</location>
    </subcellularLocation>
</comment>
<dbReference type="SUPFAM" id="SSF52440">
    <property type="entry name" value="PreATP-grasp domain"/>
    <property type="match status" value="1"/>
</dbReference>
<keyword evidence="9 12" id="KW-0573">Peptidoglycan synthesis</keyword>
<evidence type="ECO:0000256" key="5">
    <source>
        <dbReference type="ARBA" id="ARBA00022741"/>
    </source>
</evidence>
<reference evidence="18" key="2">
    <citation type="journal article" date="2021" name="PeerJ">
        <title>Extensive microbial diversity within the chicken gut microbiome revealed by metagenomics and culture.</title>
        <authorList>
            <person name="Gilroy R."/>
            <person name="Ravi A."/>
            <person name="Getino M."/>
            <person name="Pursley I."/>
            <person name="Horton D.L."/>
            <person name="Alikhan N.F."/>
            <person name="Baker D."/>
            <person name="Gharbi K."/>
            <person name="Hall N."/>
            <person name="Watson M."/>
            <person name="Adriaenssens E.M."/>
            <person name="Foster-Nyarko E."/>
            <person name="Jarju S."/>
            <person name="Secka A."/>
            <person name="Antonio M."/>
            <person name="Oren A."/>
            <person name="Chaudhuri R.R."/>
            <person name="La Ragione R."/>
            <person name="Hildebrand F."/>
            <person name="Pallen M.J."/>
        </authorList>
    </citation>
    <scope>NUCLEOTIDE SEQUENCE</scope>
    <source>
        <strain evidence="18">ChiGjej3B3-7149</strain>
    </source>
</reference>
<feature type="binding site" evidence="14">
    <location>
        <begin position="190"/>
        <end position="191"/>
    </location>
    <ligand>
        <name>ATP</name>
        <dbReference type="ChEBI" id="CHEBI:30616"/>
    </ligand>
</feature>
<evidence type="ECO:0000256" key="15">
    <source>
        <dbReference type="PIRSR" id="PIRSR039102-3"/>
    </source>
</evidence>
<sequence length="351" mass="38599">MDRKLKIAVIFGGCSPEYPVSLESAHSVIVNLDREKYEPVLLGITRGGEWFRFLGGAEALEDDSWHRDRSQCIPAVISPDRDLHGLVEFRMNGVRTTRLDAAFPVLHGRNGEDGTVQGLCELAGIPVIGCGTLASALCMDKDRAHKLASLAGVEVPRSVCFSGLPSQAELETLTRSLTFPVFVKPVRAGSSFGITKVENPANLRAAVRDALRYDREVIVEETIAGFEVGCAVMGNAELTTGRADEIEIQGDLFDYTEKYNLITSKIHMPARVDAETERRIQDTAKSIYRALGCRGFARVDMFLEPTGRLVFNEVNTIPGFTSHSRFPNMMRGIGFEFPALLDELVSFGLEV</sequence>
<dbReference type="InterPro" id="IPR000291">
    <property type="entry name" value="D-Ala_lig_Van_CS"/>
</dbReference>
<dbReference type="Gene3D" id="3.30.470.20">
    <property type="entry name" value="ATP-grasp fold, B domain"/>
    <property type="match status" value="1"/>
</dbReference>
<keyword evidence="4 15" id="KW-0479">Metal-binding</keyword>
<comment type="similarity">
    <text evidence="2 12">Belongs to the D-alanine--D-alanine ligase family.</text>
</comment>
<feature type="binding site" evidence="14">
    <location>
        <begin position="220"/>
        <end position="227"/>
    </location>
    <ligand>
        <name>ATP</name>
        <dbReference type="ChEBI" id="CHEBI:30616"/>
    </ligand>
</feature>
<comment type="caution">
    <text evidence="18">The sequence shown here is derived from an EMBL/GenBank/DDBJ whole genome shotgun (WGS) entry which is preliminary data.</text>
</comment>
<dbReference type="GO" id="GO:0008360">
    <property type="term" value="P:regulation of cell shape"/>
    <property type="evidence" value="ECO:0007669"/>
    <property type="project" value="UniProtKB-KW"/>
</dbReference>
<proteinExistence type="inferred from homology"/>
<dbReference type="EC" id="6.3.2.4" evidence="12"/>
<keyword evidence="3 12" id="KW-0436">Ligase</keyword>
<evidence type="ECO:0000256" key="16">
    <source>
        <dbReference type="PROSITE-ProRule" id="PRU00409"/>
    </source>
</evidence>
<protein>
    <recommendedName>
        <fullName evidence="12">D-alanine--D-alanine ligase</fullName>
        <ecNumber evidence="12">6.3.2.4</ecNumber>
    </recommendedName>
    <alternativeName>
        <fullName evidence="12">D-Ala-D-Ala ligase</fullName>
    </alternativeName>
    <alternativeName>
        <fullName evidence="12">D-alanylalanine synthetase</fullName>
    </alternativeName>
</protein>
<feature type="active site" evidence="13">
    <location>
        <position position="190"/>
    </location>
</feature>
<dbReference type="GO" id="GO:0071555">
    <property type="term" value="P:cell wall organization"/>
    <property type="evidence" value="ECO:0007669"/>
    <property type="project" value="UniProtKB-KW"/>
</dbReference>
<feature type="binding site" evidence="15">
    <location>
        <position position="313"/>
    </location>
    <ligand>
        <name>Mg(2+)</name>
        <dbReference type="ChEBI" id="CHEBI:18420"/>
        <label>2</label>
    </ligand>
</feature>
<feature type="binding site" evidence="14">
    <location>
        <begin position="182"/>
        <end position="184"/>
    </location>
    <ligand>
        <name>ATP</name>
        <dbReference type="ChEBI" id="CHEBI:30616"/>
    </ligand>
</feature>
<name>A0A9D1DMY4_9FIRM</name>